<proteinExistence type="predicted"/>
<dbReference type="AlphaFoldDB" id="A0A8S2HNP4"/>
<feature type="transmembrane region" description="Helical" evidence="2">
    <location>
        <begin position="105"/>
        <end position="125"/>
    </location>
</feature>
<dbReference type="Pfam" id="PF23022">
    <property type="entry name" value="6TM_1st_PGAP2IP"/>
    <property type="match status" value="1"/>
</dbReference>
<feature type="transmembrane region" description="Helical" evidence="2">
    <location>
        <begin position="462"/>
        <end position="482"/>
    </location>
</feature>
<evidence type="ECO:0000313" key="8">
    <source>
        <dbReference type="Proteomes" id="UP000682733"/>
    </source>
</evidence>
<feature type="transmembrane region" description="Helical" evidence="2">
    <location>
        <begin position="211"/>
        <end position="230"/>
    </location>
</feature>
<feature type="transmembrane region" description="Helical" evidence="2">
    <location>
        <begin position="423"/>
        <end position="441"/>
    </location>
</feature>
<gene>
    <name evidence="6" type="ORF">OVA965_LOCUS8546</name>
    <name evidence="7" type="ORF">TMI583_LOCUS8542</name>
</gene>
<evidence type="ECO:0000259" key="4">
    <source>
        <dbReference type="Pfam" id="PF23022"/>
    </source>
</evidence>
<feature type="transmembrane region" description="Helical" evidence="2">
    <location>
        <begin position="74"/>
        <end position="93"/>
    </location>
</feature>
<dbReference type="PANTHER" id="PTHR14859:SF1">
    <property type="entry name" value="PGAP2-INTERACTING PROTEIN"/>
    <property type="match status" value="1"/>
</dbReference>
<dbReference type="InterPro" id="IPR036691">
    <property type="entry name" value="Endo/exonu/phosph_ase_sf"/>
</dbReference>
<accession>A0A8S2HNP4</accession>
<evidence type="ECO:0000256" key="2">
    <source>
        <dbReference type="SAM" id="Phobius"/>
    </source>
</evidence>
<dbReference type="InterPro" id="IPR057315">
    <property type="entry name" value="Exo_endo_phos_PGAP2IP_C"/>
</dbReference>
<dbReference type="EMBL" id="CAJNOK010002900">
    <property type="protein sequence ID" value="CAF0879509.1"/>
    <property type="molecule type" value="Genomic_DNA"/>
</dbReference>
<name>A0A8S2HNP4_9BILA</name>
<dbReference type="GO" id="GO:0006506">
    <property type="term" value="P:GPI anchor biosynthetic process"/>
    <property type="evidence" value="ECO:0007669"/>
    <property type="project" value="TreeGrafter"/>
</dbReference>
<feature type="domain" description="PGAP2IP first transmembrane" evidence="4">
    <location>
        <begin position="77"/>
        <end position="210"/>
    </location>
</feature>
<dbReference type="PANTHER" id="PTHR14859">
    <property type="entry name" value="CALCOFLUOR WHITE HYPERSENSITIVE PROTEIN PRECURSOR"/>
    <property type="match status" value="1"/>
</dbReference>
<evidence type="ECO:0000256" key="1">
    <source>
        <dbReference type="SAM" id="MobiDB-lite"/>
    </source>
</evidence>
<dbReference type="Pfam" id="PF23226">
    <property type="entry name" value="Exo_endo_phos_PGAP2IP"/>
    <property type="match status" value="1"/>
</dbReference>
<dbReference type="Proteomes" id="UP000677228">
    <property type="component" value="Unassembled WGS sequence"/>
</dbReference>
<evidence type="ECO:0000313" key="7">
    <source>
        <dbReference type="EMBL" id="CAF3663376.1"/>
    </source>
</evidence>
<dbReference type="SUPFAM" id="SSF56219">
    <property type="entry name" value="DNase I-like"/>
    <property type="match status" value="1"/>
</dbReference>
<feature type="domain" description="PGAP2IP C-terminal nuclease-like" evidence="5">
    <location>
        <begin position="497"/>
        <end position="722"/>
    </location>
</feature>
<feature type="compositionally biased region" description="Basic and acidic residues" evidence="1">
    <location>
        <begin position="16"/>
        <end position="45"/>
    </location>
</feature>
<feature type="transmembrane region" description="Helical" evidence="2">
    <location>
        <begin position="388"/>
        <end position="411"/>
    </location>
</feature>
<feature type="transmembrane region" description="Helical" evidence="2">
    <location>
        <begin position="334"/>
        <end position="352"/>
    </location>
</feature>
<dbReference type="GO" id="GO:0016020">
    <property type="term" value="C:membrane"/>
    <property type="evidence" value="ECO:0007669"/>
    <property type="project" value="GOC"/>
</dbReference>
<dbReference type="Gene3D" id="3.60.10.10">
    <property type="entry name" value="Endonuclease/exonuclease/phosphatase"/>
    <property type="match status" value="1"/>
</dbReference>
<dbReference type="InterPro" id="IPR053912">
    <property type="entry name" value="PGAP2IP_TM_1nd"/>
</dbReference>
<feature type="transmembrane region" description="Helical" evidence="2">
    <location>
        <begin position="778"/>
        <end position="803"/>
    </location>
</feature>
<keyword evidence="2" id="KW-0472">Membrane</keyword>
<dbReference type="GO" id="GO:0005783">
    <property type="term" value="C:endoplasmic reticulum"/>
    <property type="evidence" value="ECO:0007669"/>
    <property type="project" value="TreeGrafter"/>
</dbReference>
<feature type="transmembrane region" description="Helical" evidence="2">
    <location>
        <begin position="270"/>
        <end position="289"/>
    </location>
</feature>
<keyword evidence="2" id="KW-1133">Transmembrane helix</keyword>
<feature type="domain" description="PGAP2IP second transmembrane" evidence="3">
    <location>
        <begin position="267"/>
        <end position="442"/>
    </location>
</feature>
<evidence type="ECO:0000259" key="3">
    <source>
        <dbReference type="Pfam" id="PF23021"/>
    </source>
</evidence>
<organism evidence="7 8">
    <name type="scientific">Didymodactylos carnosus</name>
    <dbReference type="NCBI Taxonomy" id="1234261"/>
    <lineage>
        <taxon>Eukaryota</taxon>
        <taxon>Metazoa</taxon>
        <taxon>Spiralia</taxon>
        <taxon>Gnathifera</taxon>
        <taxon>Rotifera</taxon>
        <taxon>Eurotatoria</taxon>
        <taxon>Bdelloidea</taxon>
        <taxon>Philodinida</taxon>
        <taxon>Philodinidae</taxon>
        <taxon>Didymodactylos</taxon>
    </lineage>
</organism>
<protein>
    <submittedName>
        <fullName evidence="7">Uncharacterized protein</fullName>
    </submittedName>
</protein>
<dbReference type="InterPro" id="IPR051916">
    <property type="entry name" value="GPI-anchor_lipid_remodeler"/>
</dbReference>
<feature type="region of interest" description="Disordered" evidence="1">
    <location>
        <begin position="1"/>
        <end position="45"/>
    </location>
</feature>
<sequence length="922" mass="104679">MDDTNNTSLHSRKNVKNAEKLTAKTEDDEVNNIKDKMDPDRKKYENDVDSQKLPANIKLIIEKKFFRLFMWEMYFGYIFWTIFFGIGPMVMFFPMVKLAIDGYEILILSLASPIIMGSTFISTIIENRTGKMTIRLLVISSLLSFQIEEPVLRLLLLSFGTCVTMLDLCSSLNSKYYCYRSIVVWALTYSFFFFLSARVCFSSLIPAWSGVIANLVHFLIGLVVLFDQFIRDSTMTQLLTSLEYPIFSGNNPTIKPLRVSSHDTPSQPNWLLTGIGFGCLLFNLHWVFGELSVVSRWASHTFPNQAPDPIPYSLLVWVFLFCGVLLIKRPYIVTNRWWASVGFISYFVLYFGRGLFSFVGGLGLAVFIGSIIPLLFDKVTRGSSARIIVVASLIYILQVVYAVWTSAYNFVPFGGTLTRETSYVLVFFNFLGIYLGVFTAKHNVCTFIRSRLMPIELPNRQILNIFVVTLLLTCTSTLVRLASLPSVSLNRALNPSHLSAAVWTVHFGYDNNARPSLDRIVSVLSDLDADVIGLLETDTAKPFFGNTDLTSYLGEKLHMFTDFGPSTKDHTWGCIVLSRYPIVKSKHYLLPSPEGELAPAILATIQTATKTIDVIIVHMGNDGDDIDRKLQAEKLRDIMKNSSNPLIFLGYVTSAPFSRDYTVLTSAAKDIDPSDRDRWCEYILYKNLIRVGYARITHAGLTDTEIQVAKFKIPTSNNYEDNQIVTTDPSDVQNRSLLFNSKFGKFYRGHGRFNSHKFHMDTPSSMVICLKIKMNSTFIIINIILVLISFLIGCITPLIVSIIRHKYCQSLQIEPISNDNNDIVIQNVEQQKEITPQQRNDSISIVVTEAIAMKQDTVPPISRFSKSILWNNLSYRDYLRRTNSSFIGYDTDGSEPNITNIQSRLLYIPERYRSSKQKKYPT</sequence>
<reference evidence="7" key="1">
    <citation type="submission" date="2021-02" db="EMBL/GenBank/DDBJ databases">
        <authorList>
            <person name="Nowell W R."/>
        </authorList>
    </citation>
    <scope>NUCLEOTIDE SEQUENCE</scope>
</reference>
<comment type="caution">
    <text evidence="7">The sequence shown here is derived from an EMBL/GenBank/DDBJ whole genome shotgun (WGS) entry which is preliminary data.</text>
</comment>
<keyword evidence="2" id="KW-0812">Transmembrane</keyword>
<evidence type="ECO:0000313" key="6">
    <source>
        <dbReference type="EMBL" id="CAF0879509.1"/>
    </source>
</evidence>
<feature type="transmembrane region" description="Helical" evidence="2">
    <location>
        <begin position="309"/>
        <end position="327"/>
    </location>
</feature>
<dbReference type="Proteomes" id="UP000682733">
    <property type="component" value="Unassembled WGS sequence"/>
</dbReference>
<feature type="transmembrane region" description="Helical" evidence="2">
    <location>
        <begin position="182"/>
        <end position="205"/>
    </location>
</feature>
<dbReference type="EMBL" id="CAJOBA010002901">
    <property type="protein sequence ID" value="CAF3663376.1"/>
    <property type="molecule type" value="Genomic_DNA"/>
</dbReference>
<dbReference type="Pfam" id="PF23021">
    <property type="entry name" value="6TM_2nd_PGAP2IP"/>
    <property type="match status" value="1"/>
</dbReference>
<feature type="transmembrane region" description="Helical" evidence="2">
    <location>
        <begin position="358"/>
        <end position="376"/>
    </location>
</feature>
<evidence type="ECO:0000259" key="5">
    <source>
        <dbReference type="Pfam" id="PF23226"/>
    </source>
</evidence>
<dbReference type="InterPro" id="IPR053911">
    <property type="entry name" value="PGAP2IP_TM_2nd"/>
</dbReference>